<evidence type="ECO:0000313" key="2">
    <source>
        <dbReference type="Proteomes" id="UP000515950"/>
    </source>
</evidence>
<keyword evidence="1" id="KW-0540">Nuclease</keyword>
<accession>A0A7G7WV91</accession>
<evidence type="ECO:0000313" key="1">
    <source>
        <dbReference type="EMBL" id="QNH71135.1"/>
    </source>
</evidence>
<reference evidence="1 2" key="1">
    <citation type="submission" date="2020-07" db="EMBL/GenBank/DDBJ databases">
        <authorList>
            <person name="Zhang Z."/>
        </authorList>
    </citation>
    <scope>NUCLEOTIDE SEQUENCE [LARGE SCALE GENOMIC DNA]</scope>
</reference>
<gene>
    <name evidence="1" type="ORF">StAP1_003</name>
</gene>
<keyword evidence="1" id="KW-0255">Endonuclease</keyword>
<dbReference type="EMBL" id="MT786458">
    <property type="protein sequence ID" value="QNH71135.1"/>
    <property type="molecule type" value="Genomic_DNA"/>
</dbReference>
<organism evidence="1 2">
    <name type="scientific">Staphylococcus phage vB_SauH_SAP1</name>
    <dbReference type="NCBI Taxonomy" id="2759206"/>
    <lineage>
        <taxon>Viruses</taxon>
        <taxon>Duplodnaviria</taxon>
        <taxon>Heunggongvirae</taxon>
        <taxon>Uroviricota</taxon>
        <taxon>Caudoviricetes</taxon>
        <taxon>Herelleviridae</taxon>
        <taxon>Twortvirinae</taxon>
        <taxon>Kayvirus</taxon>
        <taxon>Kayvirus P108</taxon>
    </lineage>
</organism>
<keyword evidence="1" id="KW-0378">Hydrolase</keyword>
<dbReference type="Gene3D" id="3.40.960.10">
    <property type="entry name" value="VSR Endonuclease"/>
    <property type="match status" value="1"/>
</dbReference>
<dbReference type="GO" id="GO:0004519">
    <property type="term" value="F:endonuclease activity"/>
    <property type="evidence" value="ECO:0007669"/>
    <property type="project" value="UniProtKB-KW"/>
</dbReference>
<sequence>MGKKLTNTEFLNRIFQLVSDEYSFLEEYKGRHTKLRCKHNLCSYEWDVEPGAFLGNKNKTGSRCPNCYGNVTKTTDKFKKEIYNLTKDEYKLLSEYTNAKTKVKIKHSKCGNTFSIAPNTFINGSRCPECNPQKPYNTDSARDRINKETNGTFELVSEYKGCYELMKLKHHECGNIVEINMQSIDSNRLNCPYCYNRSRGELLVSSFLLSKNISFEVQKRFDGFKKYPYDFYIPEYNMVIEYHGEQHYKPIKFYGGEDRLIRQKNIDLKKKNFVEDKGINYLEIPYTLNNQNKVNEFLINYFK</sequence>
<protein>
    <submittedName>
        <fullName evidence="1">Group I intron-associated VSR homing endonuclease</fullName>
    </submittedName>
</protein>
<name>A0A7G7WV91_9CAUD</name>
<dbReference type="Proteomes" id="UP000515950">
    <property type="component" value="Segment"/>
</dbReference>
<proteinExistence type="predicted"/>